<evidence type="ECO:0000313" key="2">
    <source>
        <dbReference type="EMBL" id="AUE22862.1"/>
    </source>
</evidence>
<dbReference type="EMBL" id="MG250483">
    <property type="protein sequence ID" value="AUE22862.1"/>
    <property type="molecule type" value="Genomic_DNA"/>
</dbReference>
<keyword evidence="3" id="KW-1185">Reference proteome</keyword>
<protein>
    <submittedName>
        <fullName evidence="2">Uncharacterized protein</fullName>
    </submittedName>
</protein>
<dbReference type="Gene3D" id="1.20.5.300">
    <property type="match status" value="1"/>
</dbReference>
<keyword evidence="1" id="KW-0175">Coiled coil</keyword>
<name>A0A2H4YFB1_9CAUD</name>
<reference evidence="2 3" key="1">
    <citation type="submission" date="2017-10" db="EMBL/GenBank/DDBJ databases">
        <title>Antibacterial composition for extension of chilled fish shelf life and decreasing of risk of food-borne infections, bacteriophage strains for its preparation.</title>
        <authorList>
            <person name="Zulkarneev E.R."/>
            <person name="Aleshkin A.V."/>
            <person name="Rubalsky O.V."/>
            <person name="Kiseleva I.A."/>
            <person name="Rubalskii E.O."/>
            <person name="Lebedev S.N."/>
        </authorList>
    </citation>
    <scope>NUCLEOTIDE SEQUENCE [LARGE SCALE GENOMIC DNA]</scope>
</reference>
<evidence type="ECO:0000313" key="3">
    <source>
        <dbReference type="Proteomes" id="UP000240934"/>
    </source>
</evidence>
<organism evidence="2 3">
    <name type="scientific">Aeromonas phage Ah1</name>
    <dbReference type="NCBI Taxonomy" id="2053701"/>
    <lineage>
        <taxon>Viruses</taxon>
        <taxon>Duplodnaviria</taxon>
        <taxon>Heunggongvirae</taxon>
        <taxon>Uroviricota</taxon>
        <taxon>Caudoviricetes</taxon>
        <taxon>Pantevenvirales</taxon>
        <taxon>Straboviridae</taxon>
        <taxon>Cinqassovirus</taxon>
        <taxon>Cinqassovirus ah1</taxon>
    </lineage>
</organism>
<evidence type="ECO:0000256" key="1">
    <source>
        <dbReference type="SAM" id="Coils"/>
    </source>
</evidence>
<gene>
    <name evidence="2" type="ORF">Ah1_00344</name>
</gene>
<proteinExistence type="predicted"/>
<feature type="coiled-coil region" evidence="1">
    <location>
        <begin position="28"/>
        <end position="90"/>
    </location>
</feature>
<dbReference type="Proteomes" id="UP000240934">
    <property type="component" value="Segment"/>
</dbReference>
<accession>A0A2H4YFB1</accession>
<sequence>MITSKLSLSDWIAICTVVGGVFIGGYRIGSAEEAVNKVIDRMDRVEQRVSQSDSINVTQDTKLEYLQKQQEKTTEVMEKMNEALNNLNGRSINCRLLLKVRNKKREPLAPFIFMRSLRHCEDPASRSAFHNAPVPRTQKELPYVLPV</sequence>